<organism evidence="2">
    <name type="scientific">Pediastrum angulosum</name>
    <dbReference type="NCBI Taxonomy" id="271408"/>
    <lineage>
        <taxon>Eukaryota</taxon>
        <taxon>Viridiplantae</taxon>
        <taxon>Chlorophyta</taxon>
        <taxon>core chlorophytes</taxon>
        <taxon>Chlorophyceae</taxon>
        <taxon>CS clade</taxon>
        <taxon>Sphaeropleales</taxon>
        <taxon>Hydrodictyaceae</taxon>
        <taxon>Pediastrum</taxon>
    </lineage>
</organism>
<feature type="compositionally biased region" description="Basic residues" evidence="1">
    <location>
        <begin position="61"/>
        <end position="71"/>
    </location>
</feature>
<keyword evidence="2" id="KW-0934">Plastid</keyword>
<proteinExistence type="predicted"/>
<evidence type="ECO:0000313" key="2">
    <source>
        <dbReference type="EMBL" id="AWI68174.1"/>
    </source>
</evidence>
<dbReference type="EMBL" id="MF276977">
    <property type="protein sequence ID" value="AWI68174.1"/>
    <property type="molecule type" value="Genomic_DNA"/>
</dbReference>
<reference evidence="2" key="1">
    <citation type="journal article" date="2018" name="Am. J. Bot.">
        <title>Organellar phylogenomics inform systematics in the green algal family Hydrodictyaceae (Chlorophyceae) and provide clues to the complex evolutionary history of plastid genomes in the green algal tree of life.</title>
        <authorList>
            <person name="McManus H.A."/>
            <person name="Fucikova K."/>
            <person name="Lewis P.O."/>
            <person name="Lewis L.A."/>
            <person name="Karol K.G."/>
        </authorList>
    </citation>
    <scope>NUCLEOTIDE SEQUENCE</scope>
</reference>
<geneLocation type="chloroplast" evidence="2"/>
<keyword evidence="2" id="KW-0150">Chloroplast</keyword>
<accession>A0A2U8GHM0</accession>
<dbReference type="GeneID" id="36951549"/>
<feature type="compositionally biased region" description="Basic residues" evidence="1">
    <location>
        <begin position="84"/>
        <end position="94"/>
    </location>
</feature>
<dbReference type="AlphaFoldDB" id="A0A2U8GHM0"/>
<name>A0A2U8GHM0_9CHLO</name>
<protein>
    <submittedName>
        <fullName evidence="2">Uncharacterized protein</fullName>
    </submittedName>
</protein>
<sequence length="112" mass="13539">MPSLLLRSFFFFRNLRSFFFFRNLRSYLGIKDSQQSSNFGVWNRRLSLVGRAEEKEDSKTKRTRSRLRRSDRKSEALARSVAQAHRRRRPKRRSEKPTAPNRFFALRKEVKE</sequence>
<dbReference type="RefSeq" id="YP_009492001.1">
    <property type="nucleotide sequence ID" value="NC_037919.1"/>
</dbReference>
<evidence type="ECO:0000256" key="1">
    <source>
        <dbReference type="SAM" id="MobiDB-lite"/>
    </source>
</evidence>
<feature type="region of interest" description="Disordered" evidence="1">
    <location>
        <begin position="53"/>
        <end position="101"/>
    </location>
</feature>